<comment type="similarity">
    <text evidence="2 5">Belongs to the DegT/DnrJ/EryC1 family.</text>
</comment>
<reference evidence="6" key="1">
    <citation type="journal article" date="2014" name="Int. J. Syst. Evol. Microbiol.">
        <title>Complete genome sequence of Corynebacterium casei LMG S-19264T (=DSM 44701T), isolated from a smear-ripened cheese.</title>
        <authorList>
            <consortium name="US DOE Joint Genome Institute (JGI-PGF)"/>
            <person name="Walter F."/>
            <person name="Albersmeier A."/>
            <person name="Kalinowski J."/>
            <person name="Ruckert C."/>
        </authorList>
    </citation>
    <scope>NUCLEOTIDE SEQUENCE</scope>
    <source>
        <strain evidence="6">NBRC 110023</strain>
    </source>
</reference>
<dbReference type="InterPro" id="IPR015421">
    <property type="entry name" value="PyrdxlP-dep_Trfase_major"/>
</dbReference>
<dbReference type="PANTHER" id="PTHR30244">
    <property type="entry name" value="TRANSAMINASE"/>
    <property type="match status" value="1"/>
</dbReference>
<evidence type="ECO:0000256" key="1">
    <source>
        <dbReference type="ARBA" id="ARBA00022898"/>
    </source>
</evidence>
<keyword evidence="1 4" id="KW-0663">Pyridoxal phosphate</keyword>
<feature type="modified residue" description="N6-(pyridoxal phosphate)lysine" evidence="4">
    <location>
        <position position="188"/>
    </location>
</feature>
<dbReference type="Gene3D" id="3.40.640.10">
    <property type="entry name" value="Type I PLP-dependent aspartate aminotransferase-like (Major domain)"/>
    <property type="match status" value="1"/>
</dbReference>
<organism evidence="6 7">
    <name type="scientific">Agaribacter marinus</name>
    <dbReference type="NCBI Taxonomy" id="1431249"/>
    <lineage>
        <taxon>Bacteria</taxon>
        <taxon>Pseudomonadati</taxon>
        <taxon>Pseudomonadota</taxon>
        <taxon>Gammaproteobacteria</taxon>
        <taxon>Alteromonadales</taxon>
        <taxon>Alteromonadaceae</taxon>
        <taxon>Agaribacter</taxon>
    </lineage>
</organism>
<evidence type="ECO:0000256" key="2">
    <source>
        <dbReference type="ARBA" id="ARBA00037999"/>
    </source>
</evidence>
<name>A0AA37SX60_9ALTE</name>
<dbReference type="Gene3D" id="3.90.1150.10">
    <property type="entry name" value="Aspartate Aminotransferase, domain 1"/>
    <property type="match status" value="1"/>
</dbReference>
<dbReference type="InterPro" id="IPR015422">
    <property type="entry name" value="PyrdxlP-dep_Trfase_small"/>
</dbReference>
<dbReference type="EMBL" id="BSOT01000005">
    <property type="protein sequence ID" value="GLR70777.1"/>
    <property type="molecule type" value="Genomic_DNA"/>
</dbReference>
<dbReference type="SUPFAM" id="SSF53383">
    <property type="entry name" value="PLP-dependent transferases"/>
    <property type="match status" value="1"/>
</dbReference>
<dbReference type="GO" id="GO:0000271">
    <property type="term" value="P:polysaccharide biosynthetic process"/>
    <property type="evidence" value="ECO:0007669"/>
    <property type="project" value="TreeGrafter"/>
</dbReference>
<evidence type="ECO:0000313" key="7">
    <source>
        <dbReference type="Proteomes" id="UP001156601"/>
    </source>
</evidence>
<dbReference type="PIRSF" id="PIRSF000390">
    <property type="entry name" value="PLP_StrS"/>
    <property type="match status" value="1"/>
</dbReference>
<dbReference type="NCBIfam" id="TIGR03588">
    <property type="entry name" value="PseC"/>
    <property type="match status" value="1"/>
</dbReference>
<comment type="caution">
    <text evidence="6">The sequence shown here is derived from an EMBL/GenBank/DDBJ whole genome shotgun (WGS) entry which is preliminary data.</text>
</comment>
<sequence length="394" mass="43218">MIPYGKHNINDDDIASVVDVLANKFLTQGDRVPAFEQALCDYTSATYCVAVNSGTSGLHVACLALGIGKGDIVWTSPNSFAASANCALYCGADVDFVDIDPITRNICPEILAAKLQGANAQNRLPKAIVVVHFSGLSCDMQRISKLCQAHNVAIIEDAAHGLGGTYNGKPIGCCEYSDLAVLSFHPVKSITTAEGGAVLTNDDALAKQCELYAKHGITRRAEWQTRHDQGAWYYQQLALGYNYRLSDLQAALGISQLKRVDSFIAERRALAEQYDALLRELPNSYDIRLPTRTGADTSAWHLYMIEVPAEARQAIFDELRAHDVGVNVHYIPIHWHPYYQSLGFSKAMFANAEHFYEGAITLPLYVGLSDDAQKTVVNTLTMALRKYLPAKQGK</sequence>
<gene>
    <name evidence="6" type="ORF">GCM10007852_16850</name>
</gene>
<feature type="active site" description="Proton acceptor" evidence="3">
    <location>
        <position position="188"/>
    </location>
</feature>
<evidence type="ECO:0000256" key="3">
    <source>
        <dbReference type="PIRSR" id="PIRSR000390-1"/>
    </source>
</evidence>
<protein>
    <submittedName>
        <fullName evidence="6">UDP-4-amino-4, 6-dideoxy-N-acetyl-beta-L-altrosami ne transaminase</fullName>
    </submittedName>
</protein>
<dbReference type="PANTHER" id="PTHR30244:SF34">
    <property type="entry name" value="DTDP-4-AMINO-4,6-DIDEOXYGALACTOSE TRANSAMINASE"/>
    <property type="match status" value="1"/>
</dbReference>
<dbReference type="GO" id="GO:0030170">
    <property type="term" value="F:pyridoxal phosphate binding"/>
    <property type="evidence" value="ECO:0007669"/>
    <property type="project" value="TreeGrafter"/>
</dbReference>
<dbReference type="RefSeq" id="WP_284217056.1">
    <property type="nucleotide sequence ID" value="NZ_BSOT01000005.1"/>
</dbReference>
<dbReference type="InterPro" id="IPR000653">
    <property type="entry name" value="DegT/StrS_aminotransferase"/>
</dbReference>
<keyword evidence="7" id="KW-1185">Reference proteome</keyword>
<evidence type="ECO:0000313" key="6">
    <source>
        <dbReference type="EMBL" id="GLR70777.1"/>
    </source>
</evidence>
<dbReference type="CDD" id="cd00616">
    <property type="entry name" value="AHBA_syn"/>
    <property type="match status" value="1"/>
</dbReference>
<evidence type="ECO:0000256" key="5">
    <source>
        <dbReference type="RuleBase" id="RU004508"/>
    </source>
</evidence>
<reference evidence="6" key="2">
    <citation type="submission" date="2023-01" db="EMBL/GenBank/DDBJ databases">
        <title>Draft genome sequence of Agaribacter marinus strain NBRC 110023.</title>
        <authorList>
            <person name="Sun Q."/>
            <person name="Mori K."/>
        </authorList>
    </citation>
    <scope>NUCLEOTIDE SEQUENCE</scope>
    <source>
        <strain evidence="6">NBRC 110023</strain>
    </source>
</reference>
<accession>A0AA37SX60</accession>
<dbReference type="GO" id="GO:0008483">
    <property type="term" value="F:transaminase activity"/>
    <property type="evidence" value="ECO:0007669"/>
    <property type="project" value="TreeGrafter"/>
</dbReference>
<dbReference type="AlphaFoldDB" id="A0AA37SX60"/>
<dbReference type="Pfam" id="PF01041">
    <property type="entry name" value="DegT_DnrJ_EryC1"/>
    <property type="match status" value="1"/>
</dbReference>
<evidence type="ECO:0000256" key="4">
    <source>
        <dbReference type="PIRSR" id="PIRSR000390-2"/>
    </source>
</evidence>
<proteinExistence type="inferred from homology"/>
<dbReference type="Proteomes" id="UP001156601">
    <property type="component" value="Unassembled WGS sequence"/>
</dbReference>
<dbReference type="InterPro" id="IPR020026">
    <property type="entry name" value="PseC"/>
</dbReference>
<dbReference type="InterPro" id="IPR015424">
    <property type="entry name" value="PyrdxlP-dep_Trfase"/>
</dbReference>